<dbReference type="OrthoDB" id="3039123at2759"/>
<evidence type="ECO:0000313" key="9">
    <source>
        <dbReference type="Proteomes" id="UP000799777"/>
    </source>
</evidence>
<organism evidence="8 9">
    <name type="scientific">Setomelanomma holmii</name>
    <dbReference type="NCBI Taxonomy" id="210430"/>
    <lineage>
        <taxon>Eukaryota</taxon>
        <taxon>Fungi</taxon>
        <taxon>Dikarya</taxon>
        <taxon>Ascomycota</taxon>
        <taxon>Pezizomycotina</taxon>
        <taxon>Dothideomycetes</taxon>
        <taxon>Pleosporomycetidae</taxon>
        <taxon>Pleosporales</taxon>
        <taxon>Pleosporineae</taxon>
        <taxon>Phaeosphaeriaceae</taxon>
        <taxon>Setomelanomma</taxon>
    </lineage>
</organism>
<keyword evidence="2" id="KW-0858">Xylan degradation</keyword>
<evidence type="ECO:0000256" key="6">
    <source>
        <dbReference type="ARBA" id="ARBA00034075"/>
    </source>
</evidence>
<evidence type="ECO:0000256" key="5">
    <source>
        <dbReference type="ARBA" id="ARBA00023157"/>
    </source>
</evidence>
<proteinExistence type="inferred from homology"/>
<dbReference type="InterPro" id="IPR011118">
    <property type="entry name" value="Tannase/feruloyl_esterase"/>
</dbReference>
<evidence type="ECO:0000256" key="7">
    <source>
        <dbReference type="RuleBase" id="RU361238"/>
    </source>
</evidence>
<dbReference type="GO" id="GO:0052689">
    <property type="term" value="F:carboxylic ester hydrolase activity"/>
    <property type="evidence" value="ECO:0007669"/>
    <property type="project" value="UniProtKB-KW"/>
</dbReference>
<keyword evidence="1" id="KW-0719">Serine esterase</keyword>
<keyword evidence="2" id="KW-0624">Polysaccharide degradation</keyword>
<dbReference type="AlphaFoldDB" id="A0A9P4HH95"/>
<dbReference type="PANTHER" id="PTHR33938:SF15">
    <property type="entry name" value="FERULOYL ESTERASE B-RELATED"/>
    <property type="match status" value="1"/>
</dbReference>
<dbReference type="EC" id="3.1.1.-" evidence="7"/>
<dbReference type="Pfam" id="PF07519">
    <property type="entry name" value="Tannase"/>
    <property type="match status" value="1"/>
</dbReference>
<gene>
    <name evidence="8" type="ORF">EK21DRAFT_85806</name>
</gene>
<evidence type="ECO:0000256" key="4">
    <source>
        <dbReference type="ARBA" id="ARBA00022801"/>
    </source>
</evidence>
<keyword evidence="5" id="KW-1015">Disulfide bond</keyword>
<evidence type="ECO:0000313" key="8">
    <source>
        <dbReference type="EMBL" id="KAF2034002.1"/>
    </source>
</evidence>
<keyword evidence="3" id="KW-0732">Signal</keyword>
<evidence type="ECO:0000256" key="1">
    <source>
        <dbReference type="ARBA" id="ARBA00022487"/>
    </source>
</evidence>
<keyword evidence="9" id="KW-1185">Reference proteome</keyword>
<dbReference type="Proteomes" id="UP000799777">
    <property type="component" value="Unassembled WGS sequence"/>
</dbReference>
<reference evidence="8" key="1">
    <citation type="journal article" date="2020" name="Stud. Mycol.">
        <title>101 Dothideomycetes genomes: a test case for predicting lifestyles and emergence of pathogens.</title>
        <authorList>
            <person name="Haridas S."/>
            <person name="Albert R."/>
            <person name="Binder M."/>
            <person name="Bloem J."/>
            <person name="Labutti K."/>
            <person name="Salamov A."/>
            <person name="Andreopoulos B."/>
            <person name="Baker S."/>
            <person name="Barry K."/>
            <person name="Bills G."/>
            <person name="Bluhm B."/>
            <person name="Cannon C."/>
            <person name="Castanera R."/>
            <person name="Culley D."/>
            <person name="Daum C."/>
            <person name="Ezra D."/>
            <person name="Gonzalez J."/>
            <person name="Henrissat B."/>
            <person name="Kuo A."/>
            <person name="Liang C."/>
            <person name="Lipzen A."/>
            <person name="Lutzoni F."/>
            <person name="Magnuson J."/>
            <person name="Mondo S."/>
            <person name="Nolan M."/>
            <person name="Ohm R."/>
            <person name="Pangilinan J."/>
            <person name="Park H.-J."/>
            <person name="Ramirez L."/>
            <person name="Alfaro M."/>
            <person name="Sun H."/>
            <person name="Tritt A."/>
            <person name="Yoshinaga Y."/>
            <person name="Zwiers L.-H."/>
            <person name="Turgeon B."/>
            <person name="Goodwin S."/>
            <person name="Spatafora J."/>
            <person name="Crous P."/>
            <person name="Grigoriev I."/>
        </authorList>
    </citation>
    <scope>NUCLEOTIDE SEQUENCE</scope>
    <source>
        <strain evidence="8">CBS 110217</strain>
    </source>
</reference>
<evidence type="ECO:0000256" key="2">
    <source>
        <dbReference type="ARBA" id="ARBA00022651"/>
    </source>
</evidence>
<keyword evidence="4 7" id="KW-0378">Hydrolase</keyword>
<protein>
    <recommendedName>
        <fullName evidence="7">Carboxylic ester hydrolase</fullName>
        <ecNumber evidence="7">3.1.1.-</ecNumber>
    </recommendedName>
</protein>
<name>A0A9P4HH95_9PLEO</name>
<dbReference type="EMBL" id="ML978163">
    <property type="protein sequence ID" value="KAF2034002.1"/>
    <property type="molecule type" value="Genomic_DNA"/>
</dbReference>
<accession>A0A9P4HH95</accession>
<comment type="similarity">
    <text evidence="7">Belongs to the tannase family.</text>
</comment>
<comment type="catalytic activity">
    <reaction evidence="6">
        <text>feruloyl-polysaccharide + H2O = ferulate + polysaccharide.</text>
        <dbReference type="EC" id="3.1.1.73"/>
    </reaction>
</comment>
<sequence length="439" mass="47908">MRHMQMSSAYDEALAIICAPKQIDHFCRAASSATTGLISRFGPICACSSHGNSGRSDGRPSDGSFGLVKKQARLLRLTPLGAKAVSAFNYSTVSEHCDDIYQFIGDAGLQALTEATNVMYVAASGTTPAYGSVAMMVEKYTGVIMYLPAEGTYWKGFFSSHGCGGSCGVTGLDYEYGYGGVASMTDMGYQNSNYIHSIWRGGSPVGRQGLMIAQRSPYDYDAMLVGYAASNETGIGAIQFPYLAQATRYANGTFILTAADIKSIHKGAVAAYDANDGLLDGIVGPSYKCDYDPITILCSATKTMNCLANMDKVNAVRKMYAYPSNSKSDKPIPGKFVPGSELEWATWTTIYGWNFAESFTRDAAFQQDLPLNWTLDQYDWETYPYKLGPMEDIYGVGNGDLSIFRDRGGKIIYYQGWADSNISPLWNLHYYKQQVTPLS</sequence>
<dbReference type="PANTHER" id="PTHR33938">
    <property type="entry name" value="FERULOYL ESTERASE B-RELATED"/>
    <property type="match status" value="1"/>
</dbReference>
<evidence type="ECO:0000256" key="3">
    <source>
        <dbReference type="ARBA" id="ARBA00022729"/>
    </source>
</evidence>
<comment type="caution">
    <text evidence="8">The sequence shown here is derived from an EMBL/GenBank/DDBJ whole genome shotgun (WGS) entry which is preliminary data.</text>
</comment>
<keyword evidence="2" id="KW-0119">Carbohydrate metabolism</keyword>